<name>F0ZY47_DICPU</name>
<dbReference type="GeneID" id="10507987"/>
<sequence>MNDQFTFDFNNLLKACQPKPIRIWLQILISLAIFSVAEITFFSNFRNMVVVECSLANSNTTSMSLDNCFANNHEITTCINSQYNTGSNYSLDFSISLLGLKGDKYSPLILGFVIVVYLMFMLVFQVCHYFSFNKRKRIQDILSEARIFIDGKKKYEGKLTIYFLCVGAVYVAIKVIWISYRDNQYSNIECNSQTFKVQFATTVSSSVGTLIQSSMGLIIMPLIYIGSWINYLSDIDLKNILTHLSNDSTKQFKSIRIFSVIKYNSLIDKAIDEKYAKEPFYSRFFRKNTFTFKKTSTTEISQILLDYQKTNPHEFEPVQYNEPKISIKSEENQKLIN</sequence>
<feature type="transmembrane region" description="Helical" evidence="1">
    <location>
        <begin position="21"/>
        <end position="42"/>
    </location>
</feature>
<dbReference type="eggNOG" id="ENOG502RE83">
    <property type="taxonomic scope" value="Eukaryota"/>
</dbReference>
<dbReference type="VEuPathDB" id="AmoebaDB:DICPUDRAFT_57886"/>
<feature type="transmembrane region" description="Helical" evidence="1">
    <location>
        <begin position="159"/>
        <end position="180"/>
    </location>
</feature>
<dbReference type="EMBL" id="GL871275">
    <property type="protein sequence ID" value="EGC31121.1"/>
    <property type="molecule type" value="Genomic_DNA"/>
</dbReference>
<evidence type="ECO:0008006" key="4">
    <source>
        <dbReference type="Google" id="ProtNLM"/>
    </source>
</evidence>
<evidence type="ECO:0000256" key="1">
    <source>
        <dbReference type="SAM" id="Phobius"/>
    </source>
</evidence>
<dbReference type="OrthoDB" id="22017at2759"/>
<gene>
    <name evidence="2" type="ORF">DICPUDRAFT_57886</name>
</gene>
<protein>
    <recommendedName>
        <fullName evidence="4">Transmembrane protein</fullName>
    </recommendedName>
</protein>
<keyword evidence="3" id="KW-1185">Reference proteome</keyword>
<accession>F0ZY47</accession>
<feature type="transmembrane region" description="Helical" evidence="1">
    <location>
        <begin position="210"/>
        <end position="231"/>
    </location>
</feature>
<dbReference type="InParanoid" id="F0ZY47"/>
<dbReference type="FunCoup" id="F0ZY47">
    <property type="interactions" value="398"/>
</dbReference>
<dbReference type="AlphaFoldDB" id="F0ZY47"/>
<organism evidence="2 3">
    <name type="scientific">Dictyostelium purpureum</name>
    <name type="common">Slime mold</name>
    <dbReference type="NCBI Taxonomy" id="5786"/>
    <lineage>
        <taxon>Eukaryota</taxon>
        <taxon>Amoebozoa</taxon>
        <taxon>Evosea</taxon>
        <taxon>Eumycetozoa</taxon>
        <taxon>Dictyostelia</taxon>
        <taxon>Dictyosteliales</taxon>
        <taxon>Dictyosteliaceae</taxon>
        <taxon>Dictyostelium</taxon>
    </lineage>
</organism>
<dbReference type="KEGG" id="dpp:DICPUDRAFT_57886"/>
<evidence type="ECO:0000313" key="2">
    <source>
        <dbReference type="EMBL" id="EGC31121.1"/>
    </source>
</evidence>
<dbReference type="Proteomes" id="UP000001064">
    <property type="component" value="Unassembled WGS sequence"/>
</dbReference>
<keyword evidence="1" id="KW-0812">Transmembrane</keyword>
<keyword evidence="1" id="KW-0472">Membrane</keyword>
<keyword evidence="1" id="KW-1133">Transmembrane helix</keyword>
<evidence type="ECO:0000313" key="3">
    <source>
        <dbReference type="Proteomes" id="UP000001064"/>
    </source>
</evidence>
<proteinExistence type="predicted"/>
<dbReference type="RefSeq" id="XP_003292339.1">
    <property type="nucleotide sequence ID" value="XM_003292291.1"/>
</dbReference>
<feature type="transmembrane region" description="Helical" evidence="1">
    <location>
        <begin position="108"/>
        <end position="130"/>
    </location>
</feature>
<dbReference type="OMA" id="QYSNIEC"/>
<reference evidence="3" key="1">
    <citation type="journal article" date="2011" name="Genome Biol.">
        <title>Comparative genomics of the social amoebae Dictyostelium discoideum and Dictyostelium purpureum.</title>
        <authorList>
            <consortium name="US DOE Joint Genome Institute (JGI-PGF)"/>
            <person name="Sucgang R."/>
            <person name="Kuo A."/>
            <person name="Tian X."/>
            <person name="Salerno W."/>
            <person name="Parikh A."/>
            <person name="Feasley C.L."/>
            <person name="Dalin E."/>
            <person name="Tu H."/>
            <person name="Huang E."/>
            <person name="Barry K."/>
            <person name="Lindquist E."/>
            <person name="Shapiro H."/>
            <person name="Bruce D."/>
            <person name="Schmutz J."/>
            <person name="Salamov A."/>
            <person name="Fey P."/>
            <person name="Gaudet P."/>
            <person name="Anjard C."/>
            <person name="Babu M.M."/>
            <person name="Basu S."/>
            <person name="Bushmanova Y."/>
            <person name="van der Wel H."/>
            <person name="Katoh-Kurasawa M."/>
            <person name="Dinh C."/>
            <person name="Coutinho P.M."/>
            <person name="Saito T."/>
            <person name="Elias M."/>
            <person name="Schaap P."/>
            <person name="Kay R.R."/>
            <person name="Henrissat B."/>
            <person name="Eichinger L."/>
            <person name="Rivero F."/>
            <person name="Putnam N.H."/>
            <person name="West C.M."/>
            <person name="Loomis W.F."/>
            <person name="Chisholm R.L."/>
            <person name="Shaulsky G."/>
            <person name="Strassmann J.E."/>
            <person name="Queller D.C."/>
            <person name="Kuspa A."/>
            <person name="Grigoriev I.V."/>
        </authorList>
    </citation>
    <scope>NUCLEOTIDE SEQUENCE [LARGE SCALE GENOMIC DNA]</scope>
    <source>
        <strain evidence="3">QSDP1</strain>
    </source>
</reference>